<sequence>MSEVAEKFARITPVPAYQMVAEAIEREIFAGRLRPGDPIGTEAELVKQFGVNRSTVREGIRLLEHGGLVHRDSSRRLSVGLPHYDRLASRASRALVLHQVTFRELLEATMALSLASIELAVLRATDDDLAALEANITATELVMDDPAAVAAYDSEFHILLERSGRNRVLELAREPSNMLIYPTTQVAVGGSAQGAQRLIEAHRMLVEAVRRRDKDMARLWTQRHLIDWRKGFEKAGMDLDQPIDSMTGDSVTGMGADAG</sequence>
<evidence type="ECO:0000256" key="2">
    <source>
        <dbReference type="ARBA" id="ARBA00023125"/>
    </source>
</evidence>
<gene>
    <name evidence="5" type="ORF">ACFOOQ_06960</name>
</gene>
<proteinExistence type="predicted"/>
<dbReference type="Pfam" id="PF07729">
    <property type="entry name" value="FCD"/>
    <property type="match status" value="1"/>
</dbReference>
<keyword evidence="1" id="KW-0805">Transcription regulation</keyword>
<dbReference type="SMART" id="SM00345">
    <property type="entry name" value="HTH_GNTR"/>
    <property type="match status" value="1"/>
</dbReference>
<dbReference type="PANTHER" id="PTHR43537:SF47">
    <property type="entry name" value="REGULATORY PROTEIN GNTR HTH"/>
    <property type="match status" value="1"/>
</dbReference>
<keyword evidence="6" id="KW-1185">Reference proteome</keyword>
<feature type="domain" description="HTH gntR-type" evidence="4">
    <location>
        <begin position="14"/>
        <end position="82"/>
    </location>
</feature>
<protein>
    <submittedName>
        <fullName evidence="5">FadR/GntR family transcriptional regulator</fullName>
    </submittedName>
</protein>
<dbReference type="EMBL" id="JBHRYJ010000001">
    <property type="protein sequence ID" value="MFC3675275.1"/>
    <property type="molecule type" value="Genomic_DNA"/>
</dbReference>
<dbReference type="Proteomes" id="UP001595711">
    <property type="component" value="Unassembled WGS sequence"/>
</dbReference>
<dbReference type="RefSeq" id="WP_379723534.1">
    <property type="nucleotide sequence ID" value="NZ_JBHRYJ010000001.1"/>
</dbReference>
<dbReference type="InterPro" id="IPR036388">
    <property type="entry name" value="WH-like_DNA-bd_sf"/>
</dbReference>
<name>A0ABV7VCR1_9PROT</name>
<dbReference type="Pfam" id="PF00392">
    <property type="entry name" value="GntR"/>
    <property type="match status" value="1"/>
</dbReference>
<reference evidence="6" key="1">
    <citation type="journal article" date="2019" name="Int. J. Syst. Evol. Microbiol.">
        <title>The Global Catalogue of Microorganisms (GCM) 10K type strain sequencing project: providing services to taxonomists for standard genome sequencing and annotation.</title>
        <authorList>
            <consortium name="The Broad Institute Genomics Platform"/>
            <consortium name="The Broad Institute Genome Sequencing Center for Infectious Disease"/>
            <person name="Wu L."/>
            <person name="Ma J."/>
        </authorList>
    </citation>
    <scope>NUCLEOTIDE SEQUENCE [LARGE SCALE GENOMIC DNA]</scope>
    <source>
        <strain evidence="6">KCTC 42182</strain>
    </source>
</reference>
<dbReference type="PANTHER" id="PTHR43537">
    <property type="entry name" value="TRANSCRIPTIONAL REGULATOR, GNTR FAMILY"/>
    <property type="match status" value="1"/>
</dbReference>
<dbReference type="SUPFAM" id="SSF48008">
    <property type="entry name" value="GntR ligand-binding domain-like"/>
    <property type="match status" value="1"/>
</dbReference>
<dbReference type="PRINTS" id="PR00035">
    <property type="entry name" value="HTHGNTR"/>
</dbReference>
<comment type="caution">
    <text evidence="5">The sequence shown here is derived from an EMBL/GenBank/DDBJ whole genome shotgun (WGS) entry which is preliminary data.</text>
</comment>
<evidence type="ECO:0000256" key="3">
    <source>
        <dbReference type="ARBA" id="ARBA00023163"/>
    </source>
</evidence>
<evidence type="ECO:0000313" key="6">
    <source>
        <dbReference type="Proteomes" id="UP001595711"/>
    </source>
</evidence>
<keyword evidence="2" id="KW-0238">DNA-binding</keyword>
<dbReference type="Gene3D" id="1.10.10.10">
    <property type="entry name" value="Winged helix-like DNA-binding domain superfamily/Winged helix DNA-binding domain"/>
    <property type="match status" value="1"/>
</dbReference>
<dbReference type="InterPro" id="IPR036390">
    <property type="entry name" value="WH_DNA-bd_sf"/>
</dbReference>
<dbReference type="CDD" id="cd07377">
    <property type="entry name" value="WHTH_GntR"/>
    <property type="match status" value="1"/>
</dbReference>
<evidence type="ECO:0000256" key="1">
    <source>
        <dbReference type="ARBA" id="ARBA00023015"/>
    </source>
</evidence>
<dbReference type="InterPro" id="IPR008920">
    <property type="entry name" value="TF_FadR/GntR_C"/>
</dbReference>
<evidence type="ECO:0000259" key="4">
    <source>
        <dbReference type="PROSITE" id="PS50949"/>
    </source>
</evidence>
<evidence type="ECO:0000313" key="5">
    <source>
        <dbReference type="EMBL" id="MFC3675275.1"/>
    </source>
</evidence>
<dbReference type="SMART" id="SM00895">
    <property type="entry name" value="FCD"/>
    <property type="match status" value="1"/>
</dbReference>
<dbReference type="Gene3D" id="1.20.120.530">
    <property type="entry name" value="GntR ligand-binding domain-like"/>
    <property type="match status" value="1"/>
</dbReference>
<dbReference type="SUPFAM" id="SSF46785">
    <property type="entry name" value="Winged helix' DNA-binding domain"/>
    <property type="match status" value="1"/>
</dbReference>
<keyword evidence="3" id="KW-0804">Transcription</keyword>
<dbReference type="InterPro" id="IPR000524">
    <property type="entry name" value="Tscrpt_reg_HTH_GntR"/>
</dbReference>
<dbReference type="InterPro" id="IPR011711">
    <property type="entry name" value="GntR_C"/>
</dbReference>
<accession>A0ABV7VCR1</accession>
<organism evidence="5 6">
    <name type="scientific">Ferrovibrio xuzhouensis</name>
    <dbReference type="NCBI Taxonomy" id="1576914"/>
    <lineage>
        <taxon>Bacteria</taxon>
        <taxon>Pseudomonadati</taxon>
        <taxon>Pseudomonadota</taxon>
        <taxon>Alphaproteobacteria</taxon>
        <taxon>Rhodospirillales</taxon>
        <taxon>Rhodospirillaceae</taxon>
        <taxon>Ferrovibrio</taxon>
    </lineage>
</organism>
<dbReference type="PROSITE" id="PS50949">
    <property type="entry name" value="HTH_GNTR"/>
    <property type="match status" value="1"/>
</dbReference>